<evidence type="ECO:0000313" key="4">
    <source>
        <dbReference type="EMBL" id="AEF93761.1"/>
    </source>
</evidence>
<dbReference type="EC" id="1.1.1.133" evidence="2"/>
<dbReference type="Gene3D" id="3.40.50.720">
    <property type="entry name" value="NAD(P)-binding Rossmann-like Domain"/>
    <property type="match status" value="1"/>
</dbReference>
<dbReference type="eggNOG" id="COG1091">
    <property type="taxonomic scope" value="Bacteria"/>
</dbReference>
<proteinExistence type="inferred from homology"/>
<dbReference type="GO" id="GO:0008831">
    <property type="term" value="F:dTDP-4-dehydrorhamnose reductase activity"/>
    <property type="evidence" value="ECO:0007669"/>
    <property type="project" value="UniProtKB-EC"/>
</dbReference>
<accession>F6B9R3</accession>
<keyword evidence="2" id="KW-0521">NADP</keyword>
<dbReference type="HOGENOM" id="CLU_045518_1_2_9"/>
<dbReference type="FunFam" id="3.40.50.720:FF:000159">
    <property type="entry name" value="dTDP-4-dehydrorhamnose reductase"/>
    <property type="match status" value="1"/>
</dbReference>
<evidence type="ECO:0000256" key="2">
    <source>
        <dbReference type="RuleBase" id="RU364082"/>
    </source>
</evidence>
<dbReference type="GO" id="GO:0005829">
    <property type="term" value="C:cytosol"/>
    <property type="evidence" value="ECO:0007669"/>
    <property type="project" value="TreeGrafter"/>
</dbReference>
<protein>
    <recommendedName>
        <fullName evidence="2">dTDP-4-dehydrorhamnose reductase</fullName>
        <ecNumber evidence="2">1.1.1.133</ecNumber>
    </recommendedName>
</protein>
<keyword evidence="5" id="KW-1185">Reference proteome</keyword>
<dbReference type="SUPFAM" id="SSF51735">
    <property type="entry name" value="NAD(P)-binding Rossmann-fold domains"/>
    <property type="match status" value="1"/>
</dbReference>
<dbReference type="PANTHER" id="PTHR10491:SF4">
    <property type="entry name" value="METHIONINE ADENOSYLTRANSFERASE 2 SUBUNIT BETA"/>
    <property type="match status" value="1"/>
</dbReference>
<evidence type="ECO:0000259" key="3">
    <source>
        <dbReference type="Pfam" id="PF04321"/>
    </source>
</evidence>
<dbReference type="EMBL" id="CP002736">
    <property type="protein sequence ID" value="AEF93761.1"/>
    <property type="molecule type" value="Genomic_DNA"/>
</dbReference>
<feature type="domain" description="RmlD-like substrate binding" evidence="3">
    <location>
        <begin position="1"/>
        <end position="277"/>
    </location>
</feature>
<dbReference type="Pfam" id="PF04321">
    <property type="entry name" value="RmlD_sub_bind"/>
    <property type="match status" value="1"/>
</dbReference>
<dbReference type="GO" id="GO:0019305">
    <property type="term" value="P:dTDP-rhamnose biosynthetic process"/>
    <property type="evidence" value="ECO:0007669"/>
    <property type="project" value="UniProtKB-UniPathway"/>
</dbReference>
<dbReference type="RefSeq" id="WP_003540182.1">
    <property type="nucleotide sequence ID" value="NC_015565.1"/>
</dbReference>
<keyword evidence="2 4" id="KW-0560">Oxidoreductase</keyword>
<dbReference type="InterPro" id="IPR029903">
    <property type="entry name" value="RmlD-like-bd"/>
</dbReference>
<dbReference type="InterPro" id="IPR036291">
    <property type="entry name" value="NAD(P)-bd_dom_sf"/>
</dbReference>
<sequence length="284" mass="31287">MIILVTGAAGMLGQDVVAELARRGHRVLPMTRTELNITDLSQVRQVILSGQPDIVINCAAYTAVDQAEQDRERAMQINGLGVGNLALVCGELEIPLVQISTDYVFSGQKPGAYTVFDQPQPINAYGWSKLAGEKYVLQLLQRFYLVRTSWLFGLYGNNFVETILRLAQERKELTVVDDQHGCPTWTQDLARAVADLIATGRYGVYHVTNQGATTWFGLASAIISQSGFDTVVKPVPTSAYPRPAARPVNSVLDSFPLKETIGYLLPSWQDALARYLQLRKGGTR</sequence>
<organism evidence="4 5">
    <name type="scientific">Desulfotomaculum nigrificans (strain DSM 14880 / VKM B-2319 / CO-1-SRB)</name>
    <name type="common">Desulfotomaculum carboxydivorans</name>
    <dbReference type="NCBI Taxonomy" id="868595"/>
    <lineage>
        <taxon>Bacteria</taxon>
        <taxon>Bacillati</taxon>
        <taxon>Bacillota</taxon>
        <taxon>Clostridia</taxon>
        <taxon>Eubacteriales</taxon>
        <taxon>Desulfotomaculaceae</taxon>
        <taxon>Desulfotomaculum</taxon>
    </lineage>
</organism>
<dbReference type="AlphaFoldDB" id="F6B9R3"/>
<dbReference type="CDD" id="cd05254">
    <property type="entry name" value="dTDP_HR_like_SDR_e"/>
    <property type="match status" value="1"/>
</dbReference>
<dbReference type="InterPro" id="IPR005913">
    <property type="entry name" value="dTDP_dehydrorham_reduct"/>
</dbReference>
<dbReference type="NCBIfam" id="TIGR01214">
    <property type="entry name" value="rmlD"/>
    <property type="match status" value="1"/>
</dbReference>
<dbReference type="STRING" id="868595.Desca_0882"/>
<dbReference type="KEGG" id="dca:Desca_0882"/>
<dbReference type="PANTHER" id="PTHR10491">
    <property type="entry name" value="DTDP-4-DEHYDRORHAMNOSE REDUCTASE"/>
    <property type="match status" value="1"/>
</dbReference>
<comment type="function">
    <text evidence="2">Catalyzes the reduction of dTDP-6-deoxy-L-lyxo-4-hexulose to yield dTDP-L-rhamnose.</text>
</comment>
<evidence type="ECO:0000256" key="1">
    <source>
        <dbReference type="ARBA" id="ARBA00010944"/>
    </source>
</evidence>
<evidence type="ECO:0000313" key="5">
    <source>
        <dbReference type="Proteomes" id="UP000009226"/>
    </source>
</evidence>
<comment type="pathway">
    <text evidence="2">Carbohydrate biosynthesis; dTDP-L-rhamnose biosynthesis.</text>
</comment>
<name>F6B9R3_DESCC</name>
<dbReference type="UniPathway" id="UPA00124"/>
<reference evidence="4" key="1">
    <citation type="submission" date="2011-05" db="EMBL/GenBank/DDBJ databases">
        <title>Complete sequence of Desulfotomaculum carboxydivorans CO-1-SRB.</title>
        <authorList>
            <consortium name="US DOE Joint Genome Institute"/>
            <person name="Lucas S."/>
            <person name="Han J."/>
            <person name="Lapidus A."/>
            <person name="Cheng J.-F."/>
            <person name="Goodwin L."/>
            <person name="Pitluck S."/>
            <person name="Peters L."/>
            <person name="Mikhailova N."/>
            <person name="Lu M."/>
            <person name="Han C."/>
            <person name="Tapia R."/>
            <person name="Land M."/>
            <person name="Hauser L."/>
            <person name="Kyrpides N."/>
            <person name="Ivanova N."/>
            <person name="Pagani I."/>
            <person name="Stams A."/>
            <person name="Plugge C."/>
            <person name="Muyzer G."/>
            <person name="Kuever J."/>
            <person name="Parshina S."/>
            <person name="Ivanova A."/>
            <person name="Nazina T."/>
            <person name="Woyke T."/>
        </authorList>
    </citation>
    <scope>NUCLEOTIDE SEQUENCE [LARGE SCALE GENOMIC DNA]</scope>
    <source>
        <strain evidence="4">CO-1-SRB</strain>
    </source>
</reference>
<comment type="similarity">
    <text evidence="1 2">Belongs to the dTDP-4-dehydrorhamnose reductase family.</text>
</comment>
<dbReference type="Proteomes" id="UP000009226">
    <property type="component" value="Chromosome"/>
</dbReference>
<dbReference type="Gene3D" id="3.90.25.10">
    <property type="entry name" value="UDP-galactose 4-epimerase, domain 1"/>
    <property type="match status" value="1"/>
</dbReference>
<gene>
    <name evidence="4" type="ordered locus">Desca_0882</name>
</gene>